<dbReference type="RefSeq" id="WP_068825902.1">
    <property type="nucleotide sequence ID" value="NZ_CP014224.1"/>
</dbReference>
<evidence type="ECO:0000256" key="1">
    <source>
        <dbReference type="ARBA" id="ARBA00004442"/>
    </source>
</evidence>
<dbReference type="Pfam" id="PF14322">
    <property type="entry name" value="SusD-like_3"/>
    <property type="match status" value="1"/>
</dbReference>
<dbReference type="OrthoDB" id="5694214at2"/>
<keyword evidence="4" id="KW-0472">Membrane</keyword>
<dbReference type="InterPro" id="IPR012944">
    <property type="entry name" value="SusD_RagB_dom"/>
</dbReference>
<feature type="domain" description="RagB/SusD" evidence="6">
    <location>
        <begin position="361"/>
        <end position="556"/>
    </location>
</feature>
<evidence type="ECO:0000256" key="5">
    <source>
        <dbReference type="ARBA" id="ARBA00023237"/>
    </source>
</evidence>
<reference evidence="8 9" key="1">
    <citation type="submission" date="2016-02" db="EMBL/GenBank/DDBJ databases">
        <authorList>
            <person name="Wen L."/>
            <person name="He K."/>
            <person name="Yang H."/>
        </authorList>
    </citation>
    <scope>NUCLEOTIDE SEQUENCE [LARGE SCALE GENOMIC DNA]</scope>
    <source>
        <strain evidence="8 9">CZ1127</strain>
    </source>
</reference>
<dbReference type="Gene3D" id="1.25.40.390">
    <property type="match status" value="1"/>
</dbReference>
<comment type="subcellular location">
    <subcellularLocation>
        <location evidence="1">Cell outer membrane</location>
    </subcellularLocation>
</comment>
<organism evidence="8 9">
    <name type="scientific">Wenyingzhuangia fucanilytica</name>
    <dbReference type="NCBI Taxonomy" id="1790137"/>
    <lineage>
        <taxon>Bacteria</taxon>
        <taxon>Pseudomonadati</taxon>
        <taxon>Bacteroidota</taxon>
        <taxon>Flavobacteriia</taxon>
        <taxon>Flavobacteriales</taxon>
        <taxon>Flavobacteriaceae</taxon>
        <taxon>Wenyingzhuangia</taxon>
    </lineage>
</organism>
<accession>A0A1B1Y5S8</accession>
<evidence type="ECO:0000313" key="9">
    <source>
        <dbReference type="Proteomes" id="UP000092967"/>
    </source>
</evidence>
<protein>
    <submittedName>
        <fullName evidence="8">RagB/SusD domain protein</fullName>
    </submittedName>
</protein>
<dbReference type="InterPro" id="IPR033985">
    <property type="entry name" value="SusD-like_N"/>
</dbReference>
<comment type="similarity">
    <text evidence="2">Belongs to the SusD family.</text>
</comment>
<dbReference type="SUPFAM" id="SSF48452">
    <property type="entry name" value="TPR-like"/>
    <property type="match status" value="1"/>
</dbReference>
<dbReference type="KEGG" id="wfu:AXE80_07390"/>
<dbReference type="AlphaFoldDB" id="A0A1B1Y5S8"/>
<evidence type="ECO:0000259" key="7">
    <source>
        <dbReference type="Pfam" id="PF14322"/>
    </source>
</evidence>
<proteinExistence type="inferred from homology"/>
<evidence type="ECO:0000256" key="2">
    <source>
        <dbReference type="ARBA" id="ARBA00006275"/>
    </source>
</evidence>
<keyword evidence="5" id="KW-0998">Cell outer membrane</keyword>
<evidence type="ECO:0000256" key="3">
    <source>
        <dbReference type="ARBA" id="ARBA00022729"/>
    </source>
</evidence>
<dbReference type="Proteomes" id="UP000092967">
    <property type="component" value="Chromosome"/>
</dbReference>
<evidence type="ECO:0000256" key="4">
    <source>
        <dbReference type="ARBA" id="ARBA00023136"/>
    </source>
</evidence>
<dbReference type="Pfam" id="PF07980">
    <property type="entry name" value="SusD_RagB"/>
    <property type="match status" value="1"/>
</dbReference>
<evidence type="ECO:0000313" key="8">
    <source>
        <dbReference type="EMBL" id="ANW96110.1"/>
    </source>
</evidence>
<dbReference type="STRING" id="1790137.AXE80_07390"/>
<dbReference type="GO" id="GO:0009279">
    <property type="term" value="C:cell outer membrane"/>
    <property type="evidence" value="ECO:0007669"/>
    <property type="project" value="UniProtKB-SubCell"/>
</dbReference>
<sequence>MKYIYIIGLLILALLPISCDDFLDENPRGVVATHAFFNTESDARLATDAIYHALQDGQSTSIYGGYYWHSIDVGTDDIVSRDNNNTNEFMTHTVVPESVWLTNRRQYQGFWTAISRANDVIKYVPNAEISEEKKNAFIGEAHALRAFAYYNLVRVWGDMPKVINSVTSTADYDLPRSSVDEIYDEIIIPDLKFAEDNCADALHDGRITKWTAKLILSEVYLTRAGWRRTSQGDKVQGDPANWALAAAKAKEVIDDSPNDLITEAVVDGENITPACGVAWLENQPYSVESMLELGATVLGQVGSWTSRMASNSPDGRGYWAANRNQFPPGYTERVRDLAWPGTINSSGGNLPSPDLYAAYDEPGDQRRDWGIITKYVTAAGDTILTQPLLRKFIDIDWFLGTDDREFRALNNNAILYRFADALLIYAEAQNEADGAPNADAYNAINRIRRRAFGVTDNSKDLAGLSQDEFRTAVLKERRLELAGEIKRRFDLIRTDGFDVVNDGSLITTFPDSYNGSFSFNTSYGNYTWPDREWLLPIPVTEMNLNQLNGWEQNAGYNN</sequence>
<evidence type="ECO:0000259" key="6">
    <source>
        <dbReference type="Pfam" id="PF07980"/>
    </source>
</evidence>
<dbReference type="InterPro" id="IPR011990">
    <property type="entry name" value="TPR-like_helical_dom_sf"/>
</dbReference>
<keyword evidence="3" id="KW-0732">Signal</keyword>
<feature type="domain" description="SusD-like N-terminal" evidence="7">
    <location>
        <begin position="75"/>
        <end position="221"/>
    </location>
</feature>
<name>A0A1B1Y5S8_9FLAO</name>
<dbReference type="EMBL" id="CP014224">
    <property type="protein sequence ID" value="ANW96110.1"/>
    <property type="molecule type" value="Genomic_DNA"/>
</dbReference>
<gene>
    <name evidence="8" type="ORF">AXE80_07390</name>
</gene>
<keyword evidence="9" id="KW-1185">Reference proteome</keyword>